<organism evidence="1">
    <name type="scientific">Nicotiana tabacum</name>
    <name type="common">Common tobacco</name>
    <dbReference type="NCBI Taxonomy" id="4097"/>
    <lineage>
        <taxon>Eukaryota</taxon>
        <taxon>Viridiplantae</taxon>
        <taxon>Streptophyta</taxon>
        <taxon>Embryophyta</taxon>
        <taxon>Tracheophyta</taxon>
        <taxon>Spermatophyta</taxon>
        <taxon>Magnoliopsida</taxon>
        <taxon>eudicotyledons</taxon>
        <taxon>Gunneridae</taxon>
        <taxon>Pentapetalae</taxon>
        <taxon>asterids</taxon>
        <taxon>lamiids</taxon>
        <taxon>Solanales</taxon>
        <taxon>Solanaceae</taxon>
        <taxon>Nicotianoideae</taxon>
        <taxon>Nicotianeae</taxon>
        <taxon>Nicotiana</taxon>
    </lineage>
</organism>
<dbReference type="PANTHER" id="PTHR11697">
    <property type="entry name" value="GENERAL TRANSCRIPTION FACTOR 2-RELATED ZINC FINGER PROTEIN"/>
    <property type="match status" value="1"/>
</dbReference>
<evidence type="ECO:0008006" key="2">
    <source>
        <dbReference type="Google" id="ProtNLM"/>
    </source>
</evidence>
<sequence>MQGEINGRKTSIMNDTPSAYCIHCFAHQLQLTLVVVAKKHYETEQFFDILANVLNIVGGSFKCRKMLRDDQAEKLEELLVLGKVHTGNGLNQELGLQRAGDTCWGSHFKTVHNFISLFSSIVHVLGVFSIEGSNYHERSTTKSLVDDIRSYEFLYMLHLMLKVLALTYDLNMALQKKDQDIVSAMKLVGFAKRQL</sequence>
<accession>A0A1S4BKD4</accession>
<dbReference type="InterPro" id="IPR055298">
    <property type="entry name" value="AtLOH3-like"/>
</dbReference>
<dbReference type="PANTHER" id="PTHR11697:SF230">
    <property type="entry name" value="ZINC FINGER, MYM DOMAIN CONTAINING 1"/>
    <property type="match status" value="1"/>
</dbReference>
<proteinExistence type="predicted"/>
<evidence type="ECO:0000313" key="1">
    <source>
        <dbReference type="RefSeq" id="XP_016489292.1"/>
    </source>
</evidence>
<dbReference type="OrthoDB" id="1678547at2759"/>
<reference evidence="1" key="1">
    <citation type="submission" date="2025-08" db="UniProtKB">
        <authorList>
            <consortium name="RefSeq"/>
        </authorList>
    </citation>
    <scope>IDENTIFICATION</scope>
</reference>
<dbReference type="RefSeq" id="XP_016489292.1">
    <property type="nucleotide sequence ID" value="XM_016633806.1"/>
</dbReference>
<gene>
    <name evidence="1" type="primary">LOC107809212</name>
</gene>
<dbReference type="PaxDb" id="4097-A0A1S4BKD4"/>
<dbReference type="AlphaFoldDB" id="A0A1S4BKD4"/>
<protein>
    <recommendedName>
        <fullName evidence="2">Zinc finger MYM-type protein 1-like</fullName>
    </recommendedName>
</protein>
<dbReference type="KEGG" id="nta:107809212"/>
<dbReference type="STRING" id="4097.A0A1S4BKD4"/>
<name>A0A1S4BKD4_TOBAC</name>